<evidence type="ECO:0000256" key="1">
    <source>
        <dbReference type="ARBA" id="ARBA00004651"/>
    </source>
</evidence>
<evidence type="ECO:0000313" key="14">
    <source>
        <dbReference type="RefSeq" id="XP_013400941.1"/>
    </source>
</evidence>
<feature type="transmembrane region" description="Helical" evidence="9">
    <location>
        <begin position="54"/>
        <end position="81"/>
    </location>
</feature>
<dbReference type="RefSeq" id="XP_013400943.1">
    <property type="nucleotide sequence ID" value="XM_013545489.1"/>
</dbReference>
<feature type="transmembrane region" description="Helical" evidence="9">
    <location>
        <begin position="93"/>
        <end position="118"/>
    </location>
</feature>
<dbReference type="Proteomes" id="UP000085678">
    <property type="component" value="Unplaced"/>
</dbReference>
<dbReference type="KEGG" id="lak:106166831"/>
<evidence type="ECO:0000313" key="18">
    <source>
        <dbReference type="RefSeq" id="XP_013400945.1"/>
    </source>
</evidence>
<protein>
    <submittedName>
        <fullName evidence="12 13">Adrenocorticotropic hormone receptor</fullName>
    </submittedName>
</protein>
<dbReference type="RefSeq" id="XP_013400941.1">
    <property type="nucleotide sequence ID" value="XM_013545487.1"/>
</dbReference>
<evidence type="ECO:0000313" key="17">
    <source>
        <dbReference type="RefSeq" id="XP_013400944.1"/>
    </source>
</evidence>
<dbReference type="Pfam" id="PF00001">
    <property type="entry name" value="7tm_1"/>
    <property type="match status" value="1"/>
</dbReference>
<feature type="domain" description="G-protein coupled receptors family 1 profile" evidence="10">
    <location>
        <begin position="72"/>
        <end position="322"/>
    </location>
</feature>
<evidence type="ECO:0000256" key="7">
    <source>
        <dbReference type="ARBA" id="ARBA00023170"/>
    </source>
</evidence>
<proteinExistence type="predicted"/>
<feature type="transmembrane region" description="Helical" evidence="9">
    <location>
        <begin position="264"/>
        <end position="281"/>
    </location>
</feature>
<dbReference type="OMA" id="DEHEYFA"/>
<evidence type="ECO:0000313" key="15">
    <source>
        <dbReference type="RefSeq" id="XP_013400942.1"/>
    </source>
</evidence>
<keyword evidence="11" id="KW-1185">Reference proteome</keyword>
<evidence type="ECO:0000259" key="10">
    <source>
        <dbReference type="PROSITE" id="PS50262"/>
    </source>
</evidence>
<evidence type="ECO:0000256" key="3">
    <source>
        <dbReference type="ARBA" id="ARBA00022692"/>
    </source>
</evidence>
<keyword evidence="2" id="KW-1003">Cell membrane</keyword>
<dbReference type="PANTHER" id="PTHR24249">
    <property type="entry name" value="HISTAMINE RECEPTOR-RELATED G-PROTEIN COUPLED RECEPTOR"/>
    <property type="match status" value="1"/>
</dbReference>
<evidence type="ECO:0000256" key="8">
    <source>
        <dbReference type="ARBA" id="ARBA00023224"/>
    </source>
</evidence>
<dbReference type="PANTHER" id="PTHR24249:SF372">
    <property type="entry name" value="G-PROTEIN COUPLED RECEPTORS FAMILY 1 PROFILE DOMAIN-CONTAINING PROTEIN"/>
    <property type="match status" value="1"/>
</dbReference>
<dbReference type="GO" id="GO:0005886">
    <property type="term" value="C:plasma membrane"/>
    <property type="evidence" value="ECO:0007669"/>
    <property type="project" value="UniProtKB-SubCell"/>
</dbReference>
<dbReference type="RefSeq" id="XP_013400950.1">
    <property type="nucleotide sequence ID" value="XM_013545496.1"/>
</dbReference>
<reference evidence="12 13" key="1">
    <citation type="submission" date="2025-04" db="UniProtKB">
        <authorList>
            <consortium name="RefSeq"/>
        </authorList>
    </citation>
    <scope>IDENTIFICATION</scope>
    <source>
        <tissue evidence="12 13">Gonads</tissue>
    </source>
</reference>
<dbReference type="RefSeq" id="XP_013400949.1">
    <property type="nucleotide sequence ID" value="XM_013545495.1"/>
</dbReference>
<feature type="transmembrane region" description="Helical" evidence="9">
    <location>
        <begin position="179"/>
        <end position="201"/>
    </location>
</feature>
<evidence type="ECO:0000313" key="11">
    <source>
        <dbReference type="Proteomes" id="UP000085678"/>
    </source>
</evidence>
<dbReference type="Gene3D" id="1.20.1070.10">
    <property type="entry name" value="Rhodopsin 7-helix transmembrane proteins"/>
    <property type="match status" value="1"/>
</dbReference>
<keyword evidence="8" id="KW-0807">Transducer</keyword>
<evidence type="ECO:0000313" key="12">
    <source>
        <dbReference type="RefSeq" id="XP_013400939.1"/>
    </source>
</evidence>
<organism evidence="11 15">
    <name type="scientific">Lingula anatina</name>
    <name type="common">Brachiopod</name>
    <name type="synonym">Lingula unguis</name>
    <dbReference type="NCBI Taxonomy" id="7574"/>
    <lineage>
        <taxon>Eukaryota</taxon>
        <taxon>Metazoa</taxon>
        <taxon>Spiralia</taxon>
        <taxon>Lophotrochozoa</taxon>
        <taxon>Brachiopoda</taxon>
        <taxon>Linguliformea</taxon>
        <taxon>Lingulata</taxon>
        <taxon>Lingulida</taxon>
        <taxon>Linguloidea</taxon>
        <taxon>Lingulidae</taxon>
        <taxon>Lingula</taxon>
    </lineage>
</organism>
<feature type="transmembrane region" description="Helical" evidence="9">
    <location>
        <begin position="138"/>
        <end position="159"/>
    </location>
</feature>
<evidence type="ECO:0000313" key="13">
    <source>
        <dbReference type="RefSeq" id="XP_013400940.1"/>
    </source>
</evidence>
<dbReference type="GO" id="GO:0004930">
    <property type="term" value="F:G protein-coupled receptor activity"/>
    <property type="evidence" value="ECO:0007669"/>
    <property type="project" value="UniProtKB-KW"/>
</dbReference>
<sequence length="385" mass="43557">MTSKMEGEVFHHLASEKSAKYLLGIQNLSQSESTSIIYDRSENHTVADVDEHEYFAFFTVTMCVLACIGVVENLLSLLCLLHIRKPWQPFHYLLINLALSDLILSVLIALSTGVYYTVQLKLARGPEVLCAAFVLADASYVFLITPLLVTSGFVINQYLSVTKALEYDRIVTERRVNLFNIFCYGLTAFFYVVMHLSYYIAKLPADCFSHYSEMPYYHVGQCYLVGVIFIATTSIDIILYLQLYTKIRRISHGDNAAQHKVNKTIALLLGTIILFWVPGIANAFVNAQMSPQGEGEPQVKIIVGGVTNLIMILNPLCDPFIYGLRMPDFREGCRRLIARCWEKCGCCERCPERSEICKAKTKLHKYTDSNQITDTMCITVNQIND</sequence>
<dbReference type="AlphaFoldDB" id="A0A1S3IRV9"/>
<keyword evidence="7 12" id="KW-0675">Receptor</keyword>
<evidence type="ECO:0000256" key="2">
    <source>
        <dbReference type="ARBA" id="ARBA00022475"/>
    </source>
</evidence>
<gene>
    <name evidence="12 13 14 15 16 17 18 19 20 21" type="primary">LOC106166831</name>
</gene>
<keyword evidence="3 9" id="KW-0812">Transmembrane</keyword>
<evidence type="ECO:0000256" key="9">
    <source>
        <dbReference type="SAM" id="Phobius"/>
    </source>
</evidence>
<evidence type="ECO:0000313" key="20">
    <source>
        <dbReference type="RefSeq" id="XP_013400949.1"/>
    </source>
</evidence>
<evidence type="ECO:0000313" key="21">
    <source>
        <dbReference type="RefSeq" id="XP_013400950.1"/>
    </source>
</evidence>
<evidence type="ECO:0000313" key="16">
    <source>
        <dbReference type="RefSeq" id="XP_013400943.1"/>
    </source>
</evidence>
<keyword evidence="6 9" id="KW-0472">Membrane</keyword>
<dbReference type="RefSeq" id="XP_013400940.1">
    <property type="nucleotide sequence ID" value="XM_013545486.1"/>
</dbReference>
<name>A0A1S3IRV9_LINAN</name>
<dbReference type="RefSeq" id="XP_013400944.1">
    <property type="nucleotide sequence ID" value="XM_013545490.1"/>
</dbReference>
<comment type="subcellular location">
    <subcellularLocation>
        <location evidence="1">Cell membrane</location>
        <topology evidence="1">Multi-pass membrane protein</topology>
    </subcellularLocation>
</comment>
<feature type="transmembrane region" description="Helical" evidence="9">
    <location>
        <begin position="221"/>
        <end position="243"/>
    </location>
</feature>
<feature type="transmembrane region" description="Helical" evidence="9">
    <location>
        <begin position="301"/>
        <end position="324"/>
    </location>
</feature>
<dbReference type="InterPro" id="IPR017452">
    <property type="entry name" value="GPCR_Rhodpsn_7TM"/>
</dbReference>
<keyword evidence="4 9" id="KW-1133">Transmembrane helix</keyword>
<keyword evidence="5" id="KW-0297">G-protein coupled receptor</keyword>
<accession>A0A1S3IRV9</accession>
<evidence type="ECO:0000256" key="4">
    <source>
        <dbReference type="ARBA" id="ARBA00022989"/>
    </source>
</evidence>
<dbReference type="SUPFAM" id="SSF81321">
    <property type="entry name" value="Family A G protein-coupled receptor-like"/>
    <property type="match status" value="1"/>
</dbReference>
<dbReference type="RefSeq" id="XP_013400945.1">
    <property type="nucleotide sequence ID" value="XM_013545491.1"/>
</dbReference>
<dbReference type="OrthoDB" id="5969463at2759"/>
<dbReference type="InterPro" id="IPR050569">
    <property type="entry name" value="TAAR"/>
</dbReference>
<evidence type="ECO:0000313" key="19">
    <source>
        <dbReference type="RefSeq" id="XP_013400948.1"/>
    </source>
</evidence>
<evidence type="ECO:0000256" key="5">
    <source>
        <dbReference type="ARBA" id="ARBA00023040"/>
    </source>
</evidence>
<dbReference type="RefSeq" id="XP_013400942.1">
    <property type="nucleotide sequence ID" value="XM_013545488.1"/>
</dbReference>
<dbReference type="InterPro" id="IPR000276">
    <property type="entry name" value="GPCR_Rhodpsn"/>
</dbReference>
<dbReference type="GeneID" id="106166831"/>
<evidence type="ECO:0000256" key="6">
    <source>
        <dbReference type="ARBA" id="ARBA00023136"/>
    </source>
</evidence>
<dbReference type="RefSeq" id="XP_013400948.1">
    <property type="nucleotide sequence ID" value="XM_013545494.1"/>
</dbReference>
<dbReference type="RefSeq" id="XP_013400939.1">
    <property type="nucleotide sequence ID" value="XM_013545485.1"/>
</dbReference>
<dbReference type="PROSITE" id="PS50262">
    <property type="entry name" value="G_PROTEIN_RECEP_F1_2"/>
    <property type="match status" value="1"/>
</dbReference>
<dbReference type="CDD" id="cd00637">
    <property type="entry name" value="7tm_classA_rhodopsin-like"/>
    <property type="match status" value="1"/>
</dbReference>
<dbReference type="PRINTS" id="PR00237">
    <property type="entry name" value="GPCRRHODOPSN"/>
</dbReference>